<dbReference type="EMBL" id="CM001881">
    <property type="protein sequence ID" value="EOY21064.1"/>
    <property type="molecule type" value="Genomic_DNA"/>
</dbReference>
<dbReference type="AlphaFoldDB" id="A0A061G1Z7"/>
<dbReference type="OMA" id="MAWAISH"/>
<dbReference type="PANTHER" id="PTHR33116">
    <property type="entry name" value="REVERSE TRANSCRIPTASE ZINC-BINDING DOMAIN-CONTAINING PROTEIN-RELATED-RELATED"/>
    <property type="match status" value="1"/>
</dbReference>
<keyword evidence="2" id="KW-1185">Reference proteome</keyword>
<protein>
    <submittedName>
        <fullName evidence="1">Uncharacterized protein</fullName>
    </submittedName>
</protein>
<dbReference type="HOGENOM" id="CLU_1126166_0_0_1"/>
<proteinExistence type="predicted"/>
<dbReference type="PANTHER" id="PTHR33116:SF80">
    <property type="entry name" value="REVERSE TRANSCRIPTASE ZINC-BINDING DOMAIN-CONTAINING PROTEIN"/>
    <property type="match status" value="1"/>
</dbReference>
<accession>A0A061G1Z7</accession>
<dbReference type="eggNOG" id="KOG1075">
    <property type="taxonomic scope" value="Eukaryota"/>
</dbReference>
<sequence>MTELRATVFDIDKDSVARPNGFSSYFYQQCWPIIADDLLAGVKDFFNGAKLRGGLISDNILLTHKLVGKIDYKARGGNVILKLDMMKAHDRSCYLIHSSLKSRNASQVGKIKFSPGGRITILRNVLSSLPIYLLQVLNPSVSVIEKIERLFNSFLWGGSTDSKKIHWASWAKLTFPGSEGGLDIQSLNDVFEAFSAKLWWQFQACSNLWTQYIRTKYCTGKNPHTIITKPHDSPTWKRMISGRDKSG</sequence>
<reference evidence="1 2" key="1">
    <citation type="journal article" date="2013" name="Genome Biol.">
        <title>The genome sequence of the most widely cultivated cacao type and its use to identify candidate genes regulating pod color.</title>
        <authorList>
            <person name="Motamayor J.C."/>
            <person name="Mockaitis K."/>
            <person name="Schmutz J."/>
            <person name="Haiminen N."/>
            <person name="Iii D.L."/>
            <person name="Cornejo O."/>
            <person name="Findley S.D."/>
            <person name="Zheng P."/>
            <person name="Utro F."/>
            <person name="Royaert S."/>
            <person name="Saski C."/>
            <person name="Jenkins J."/>
            <person name="Podicheti R."/>
            <person name="Zhao M."/>
            <person name="Scheffler B.E."/>
            <person name="Stack J.C."/>
            <person name="Feltus F.A."/>
            <person name="Mustiga G.M."/>
            <person name="Amores F."/>
            <person name="Phillips W."/>
            <person name="Marelli J.P."/>
            <person name="May G.D."/>
            <person name="Shapiro H."/>
            <person name="Ma J."/>
            <person name="Bustamante C.D."/>
            <person name="Schnell R.J."/>
            <person name="Main D."/>
            <person name="Gilbert D."/>
            <person name="Parida L."/>
            <person name="Kuhn D.N."/>
        </authorList>
    </citation>
    <scope>NUCLEOTIDE SEQUENCE [LARGE SCALE GENOMIC DNA]</scope>
    <source>
        <strain evidence="2">cv. Matina 1-6</strain>
    </source>
</reference>
<dbReference type="InParanoid" id="A0A061G1Z7"/>
<evidence type="ECO:0000313" key="1">
    <source>
        <dbReference type="EMBL" id="EOY21064.1"/>
    </source>
</evidence>
<dbReference type="Gramene" id="EOY21064">
    <property type="protein sequence ID" value="EOY21064"/>
    <property type="gene ID" value="TCM_012376"/>
</dbReference>
<name>A0A061G1Z7_THECC</name>
<gene>
    <name evidence="1" type="ORF">TCM_012376</name>
</gene>
<dbReference type="Proteomes" id="UP000026915">
    <property type="component" value="Chromosome 3"/>
</dbReference>
<organism evidence="1 2">
    <name type="scientific">Theobroma cacao</name>
    <name type="common">Cacao</name>
    <name type="synonym">Cocoa</name>
    <dbReference type="NCBI Taxonomy" id="3641"/>
    <lineage>
        <taxon>Eukaryota</taxon>
        <taxon>Viridiplantae</taxon>
        <taxon>Streptophyta</taxon>
        <taxon>Embryophyta</taxon>
        <taxon>Tracheophyta</taxon>
        <taxon>Spermatophyta</taxon>
        <taxon>Magnoliopsida</taxon>
        <taxon>eudicotyledons</taxon>
        <taxon>Gunneridae</taxon>
        <taxon>Pentapetalae</taxon>
        <taxon>rosids</taxon>
        <taxon>malvids</taxon>
        <taxon>Malvales</taxon>
        <taxon>Malvaceae</taxon>
        <taxon>Byttnerioideae</taxon>
        <taxon>Theobroma</taxon>
    </lineage>
</organism>
<evidence type="ECO:0000313" key="2">
    <source>
        <dbReference type="Proteomes" id="UP000026915"/>
    </source>
</evidence>